<gene>
    <name evidence="1" type="ORF">K3G42_011948</name>
</gene>
<reference evidence="1" key="1">
    <citation type="submission" date="2021-08" db="EMBL/GenBank/DDBJ databases">
        <title>The first chromosome-level gecko genome reveals the dynamic sex chromosomes of Neotropical dwarf geckos (Sphaerodactylidae: Sphaerodactylus).</title>
        <authorList>
            <person name="Pinto B.J."/>
            <person name="Keating S.E."/>
            <person name="Gamble T."/>
        </authorList>
    </citation>
    <scope>NUCLEOTIDE SEQUENCE</scope>
    <source>
        <strain evidence="1">TG3544</strain>
    </source>
</reference>
<protein>
    <submittedName>
        <fullName evidence="1">Uncharacterized protein</fullName>
    </submittedName>
</protein>
<evidence type="ECO:0000313" key="2">
    <source>
        <dbReference type="Proteomes" id="UP000827872"/>
    </source>
</evidence>
<evidence type="ECO:0000313" key="1">
    <source>
        <dbReference type="EMBL" id="KAH7999476.1"/>
    </source>
</evidence>
<dbReference type="EMBL" id="CM037618">
    <property type="protein sequence ID" value="KAH7999476.1"/>
    <property type="molecule type" value="Genomic_DNA"/>
</dbReference>
<proteinExistence type="predicted"/>
<keyword evidence="2" id="KW-1185">Reference proteome</keyword>
<comment type="caution">
    <text evidence="1">The sequence shown here is derived from an EMBL/GenBank/DDBJ whole genome shotgun (WGS) entry which is preliminary data.</text>
</comment>
<name>A0ACB8F2Z5_9SAUR</name>
<dbReference type="Proteomes" id="UP000827872">
    <property type="component" value="Linkage Group LG05"/>
</dbReference>
<organism evidence="1 2">
    <name type="scientific">Sphaerodactylus townsendi</name>
    <dbReference type="NCBI Taxonomy" id="933632"/>
    <lineage>
        <taxon>Eukaryota</taxon>
        <taxon>Metazoa</taxon>
        <taxon>Chordata</taxon>
        <taxon>Craniata</taxon>
        <taxon>Vertebrata</taxon>
        <taxon>Euteleostomi</taxon>
        <taxon>Lepidosauria</taxon>
        <taxon>Squamata</taxon>
        <taxon>Bifurcata</taxon>
        <taxon>Gekkota</taxon>
        <taxon>Sphaerodactylidae</taxon>
        <taxon>Sphaerodactylus</taxon>
    </lineage>
</organism>
<sequence>MQESKHVRNYTEEAKTSAVHCMEEISTARAAERKMENPLLLSPQPNASSRMKLLYKSMKPFHKDGPKTEAKNGAQEKKNRLSLLLKKSELHQNPTHLDTFEKLTNPSSESPEEIKKWGESFDKLISQKAGIDAFIRFLKSEFSEENIEFWLACEDYKKIKDPGQLSLKAKEVYKTFIEKDALKEVNLDFNTKERAGQNISHPTVNSFDAAQTKIYMLMEQDSYPRFLKSNLYSDLLNGRPLGYSALRRRSRSFTFNEFKDAQPDFAIWLDLQTVISGQQRPAA</sequence>
<accession>A0ACB8F2Z5</accession>